<dbReference type="InterPro" id="IPR050091">
    <property type="entry name" value="PKS_NRPS_Biosynth_Enz"/>
</dbReference>
<dbReference type="Gene3D" id="3.40.47.10">
    <property type="match status" value="2"/>
</dbReference>
<dbReference type="InterPro" id="IPR036291">
    <property type="entry name" value="NAD(P)-bd_dom_sf"/>
</dbReference>
<accession>A0ABV6A6I9</accession>
<reference evidence="6 7" key="1">
    <citation type="submission" date="2024-09" db="EMBL/GenBank/DDBJ databases">
        <authorList>
            <person name="Sun Q."/>
            <person name="Mori K."/>
        </authorList>
    </citation>
    <scope>NUCLEOTIDE SEQUENCE [LARGE SCALE GENOMIC DNA]</scope>
    <source>
        <strain evidence="6 7">TBRC 7907</strain>
    </source>
</reference>
<dbReference type="CDD" id="cd05359">
    <property type="entry name" value="ChcA_like_SDR_c"/>
    <property type="match status" value="1"/>
</dbReference>
<dbReference type="InterPro" id="IPR002347">
    <property type="entry name" value="SDR_fam"/>
</dbReference>
<keyword evidence="3" id="KW-0808">Transferase</keyword>
<evidence type="ECO:0000313" key="6">
    <source>
        <dbReference type="EMBL" id="MFB9908783.1"/>
    </source>
</evidence>
<evidence type="ECO:0000313" key="7">
    <source>
        <dbReference type="Proteomes" id="UP001589693"/>
    </source>
</evidence>
<dbReference type="CDD" id="cd00833">
    <property type="entry name" value="PKS"/>
    <property type="match status" value="1"/>
</dbReference>
<dbReference type="Pfam" id="PF16197">
    <property type="entry name" value="KAsynt_C_assoc"/>
    <property type="match status" value="1"/>
</dbReference>
<dbReference type="InterPro" id="IPR032821">
    <property type="entry name" value="PKS_assoc"/>
</dbReference>
<dbReference type="InterPro" id="IPR016039">
    <property type="entry name" value="Thiolase-like"/>
</dbReference>
<dbReference type="PANTHER" id="PTHR43775:SF37">
    <property type="entry name" value="SI:DKEY-61P9.11"/>
    <property type="match status" value="1"/>
</dbReference>
<dbReference type="Pfam" id="PF02801">
    <property type="entry name" value="Ketoacyl-synt_C"/>
    <property type="match status" value="1"/>
</dbReference>
<evidence type="ECO:0000256" key="2">
    <source>
        <dbReference type="ARBA" id="ARBA00022553"/>
    </source>
</evidence>
<feature type="region of interest" description="Disordered" evidence="4">
    <location>
        <begin position="1707"/>
        <end position="1732"/>
    </location>
</feature>
<keyword evidence="2" id="KW-0597">Phosphoprotein</keyword>
<dbReference type="RefSeq" id="WP_377860788.1">
    <property type="nucleotide sequence ID" value="NZ_JBHLZU010000027.1"/>
</dbReference>
<dbReference type="Gene3D" id="3.10.129.110">
    <property type="entry name" value="Polyketide synthase dehydratase"/>
    <property type="match status" value="1"/>
</dbReference>
<dbReference type="SMART" id="SM00826">
    <property type="entry name" value="PKS_DH"/>
    <property type="match status" value="1"/>
</dbReference>
<dbReference type="Proteomes" id="UP001589693">
    <property type="component" value="Unassembled WGS sequence"/>
</dbReference>
<dbReference type="SMART" id="SM00825">
    <property type="entry name" value="PKS_KS"/>
    <property type="match status" value="1"/>
</dbReference>
<feature type="compositionally biased region" description="Low complexity" evidence="4">
    <location>
        <begin position="1723"/>
        <end position="1732"/>
    </location>
</feature>
<keyword evidence="7" id="KW-1185">Reference proteome</keyword>
<dbReference type="InterPro" id="IPR014031">
    <property type="entry name" value="Ketoacyl_synth_C"/>
</dbReference>
<name>A0ABV6A6I9_9PSEU</name>
<organism evidence="6 7">
    <name type="scientific">Allokutzneria oryzae</name>
    <dbReference type="NCBI Taxonomy" id="1378989"/>
    <lineage>
        <taxon>Bacteria</taxon>
        <taxon>Bacillati</taxon>
        <taxon>Actinomycetota</taxon>
        <taxon>Actinomycetes</taxon>
        <taxon>Pseudonocardiales</taxon>
        <taxon>Pseudonocardiaceae</taxon>
        <taxon>Allokutzneria</taxon>
    </lineage>
</organism>
<dbReference type="Pfam" id="PF00109">
    <property type="entry name" value="ketoacyl-synt"/>
    <property type="match status" value="2"/>
</dbReference>
<proteinExistence type="inferred from homology"/>
<dbReference type="PANTHER" id="PTHR43775">
    <property type="entry name" value="FATTY ACID SYNTHASE"/>
    <property type="match status" value="1"/>
</dbReference>
<dbReference type="InterPro" id="IPR057326">
    <property type="entry name" value="KR_dom"/>
</dbReference>
<evidence type="ECO:0000259" key="5">
    <source>
        <dbReference type="PROSITE" id="PS52004"/>
    </source>
</evidence>
<dbReference type="InterPro" id="IPR014030">
    <property type="entry name" value="Ketoacyl_synth_N"/>
</dbReference>
<evidence type="ECO:0000256" key="3">
    <source>
        <dbReference type="RuleBase" id="RU003694"/>
    </source>
</evidence>
<dbReference type="SMART" id="SM00822">
    <property type="entry name" value="PKS_KR"/>
    <property type="match status" value="1"/>
</dbReference>
<feature type="compositionally biased region" description="Basic and acidic residues" evidence="4">
    <location>
        <begin position="1709"/>
        <end position="1722"/>
    </location>
</feature>
<dbReference type="SUPFAM" id="SSF53901">
    <property type="entry name" value="Thiolase-like"/>
    <property type="match status" value="3"/>
</dbReference>
<keyword evidence="1" id="KW-0596">Phosphopantetheine</keyword>
<comment type="caution">
    <text evidence="6">The sequence shown here is derived from an EMBL/GenBank/DDBJ whole genome shotgun (WGS) entry which is preliminary data.</text>
</comment>
<sequence>MSGELAGRLVLVTGGVRGLGREIALAFATRGARLIANYFHAREEAVGFEAELAAQGFPVELIRASVASRGQVDAMFDEIAARHGRLDVLVNNAASGALLPLSEVDDSHWQRAFDTNLRGSLWCAQRAAELMTGEHPAIVNLSSLGSNLVISDYATVGTTKAAVEALTRYLAVEFAGRGIRVNTASGGLLDNAIAGMFPGADALADRVRAATPLGHRLGTERELAELVVFLASPAASWITGQTVVADGGLSLGSMALSPKPLTQVSEREPDREREPARGAIAVVGMGVVAPGANDPDELWRVLSGEHNVFVEPERFDISSFHSKDPNTEDRSYTSRSGFVTGFVPHPLLAAELADGKVLGAERSTLWLRHSLHTALTGVARTAEDRCFAAIGATADGSQELEEYLVYAGARKFLGDKAESLLRARYTQESSAPGEYLPHRIGRNAVDGLLPKRTELVVVDTACSSSLYAVDLGMKALRDGTCDLAVCGGTFAYSARNLVLFSKLSGLSRSGQVRSFDRDADGVLFSDGAGVVVLKLLDKARADGDRVLGVIEGVGLSCDGRGKAIYAPNEAGQVLALRRAYDRAATEPDSVQWVIGHATGTQAGDSTELAALHRVAGSGPPALLSSNKPIIGHTGWSAGAVSLVQALVGLERGSVPAQRYLRNPIPALDGSRFRPMTTESPLPQGKTRRVAVSSFGFGGTNAHLVLSDGQASGTPHDAVNDDELVVVGWSAHLPGLSGAEAEAWLSGGRAAPEPSFGADYPLPDFTEVRLPPATLRTMDRGQIMILRAAAQLDHRVRAVCEELKDSTGVVVGHTGPTRRAVQYALRCYLGDLRGHLGDDPGLDQLEREVRAAVPASTEDAFPGIMPNLIPARLSALADWHGLNLTVDTGFDAGIDALRCAERYLRHGDLDVAVVAGISGNSGPELAEVLTGVPPVAEGAFMVVLARRATAERHDLPVLGTLRTELGETDPATRPQALRPLAGLGRTYLGADPVLAVVSALAAERDCRIGSAEEWGPQVVVAAKTTPRGQVERMERQLVPVPARSVRPELPAIPDGALVITEDSEERDLSNGGPVRHVRVIANVGASTTDPDDLSALRRLRRLHDLAYLAAQRWEDEGSFAVLLVDAVRDGVVHPATAPFTGLVKSLARERFAFAVLTEDSDVHKGLDLLAAESGLARELAVAVYSGGRRREHVLRPTAVRPGRPDAPQVVVAVGGARGLTARLLAGLARTRRPTIYVLSRTAPGGRAEVGTRQEFISANPQWTLKEASAEFDRVLAGAHARREIDLLSTLCGPDRVHHVPCDVTQEAAVLAAIDQVHAAHDRVDLLINAAGLHNGGVVRSVPLDRARAVRDTKLLGYLNLRRAFAGREPVRWFNFGSLLAVLGWPGEADYCSGNDVLNAAASWQRHFAGTTETTLSWALWTESGFASQPVIRDLLLRQNALTGLSDADGLALFEAELSGVDSGPEVTYLGAAELQLVGTRWRPSGDFLAHHRIRGQAVVPGAMLAELAARQGASVITDLEFHAPVAFLPGSDLDYRVVNGVDGSVRVLSDLTAPDGRLLRADRLHMSCTVHSGPLTAPAADSREPVGEPLTPSFYRPGGEVELSGPFASLRDVRVAGGHTTARFGPELNEEDFSRFRIPVLLVDALVQMTLLPRAEVPVRIGRIELHTEHNDVELLSRYGNGVVLTASTTGTAVATTADGTTLAVVSGVETRRGEPGGRRGADPARAGGSRTR</sequence>
<dbReference type="InterPro" id="IPR042104">
    <property type="entry name" value="PKS_dehydratase_sf"/>
</dbReference>
<comment type="similarity">
    <text evidence="3">Belongs to the thiolase-like superfamily. Beta-ketoacyl-ACP synthases family.</text>
</comment>
<dbReference type="InterPro" id="IPR020807">
    <property type="entry name" value="PKS_DH"/>
</dbReference>
<protein>
    <submittedName>
        <fullName evidence="6">SDR family oxidoreductase</fullName>
    </submittedName>
</protein>
<dbReference type="SUPFAM" id="SSF51735">
    <property type="entry name" value="NAD(P)-binding Rossmann-fold domains"/>
    <property type="match status" value="2"/>
</dbReference>
<dbReference type="Pfam" id="PF13561">
    <property type="entry name" value="adh_short_C2"/>
    <property type="match status" value="1"/>
</dbReference>
<dbReference type="PROSITE" id="PS52004">
    <property type="entry name" value="KS3_2"/>
    <property type="match status" value="1"/>
</dbReference>
<dbReference type="InterPro" id="IPR013968">
    <property type="entry name" value="PKS_KR"/>
</dbReference>
<dbReference type="Pfam" id="PF08659">
    <property type="entry name" value="KR"/>
    <property type="match status" value="1"/>
</dbReference>
<dbReference type="EMBL" id="JBHLZU010000027">
    <property type="protein sequence ID" value="MFB9908783.1"/>
    <property type="molecule type" value="Genomic_DNA"/>
</dbReference>
<dbReference type="PRINTS" id="PR00081">
    <property type="entry name" value="GDHRDH"/>
</dbReference>
<feature type="domain" description="Ketosynthase family 3 (KS3)" evidence="5">
    <location>
        <begin position="277"/>
        <end position="707"/>
    </location>
</feature>
<evidence type="ECO:0000256" key="4">
    <source>
        <dbReference type="SAM" id="MobiDB-lite"/>
    </source>
</evidence>
<evidence type="ECO:0000256" key="1">
    <source>
        <dbReference type="ARBA" id="ARBA00022450"/>
    </source>
</evidence>
<dbReference type="InterPro" id="IPR020841">
    <property type="entry name" value="PKS_Beta-ketoAc_synthase_dom"/>
</dbReference>
<dbReference type="Gene3D" id="3.40.50.720">
    <property type="entry name" value="NAD(P)-binding Rossmann-like Domain"/>
    <property type="match status" value="2"/>
</dbReference>
<gene>
    <name evidence="6" type="ORF">ACFFQA_33010</name>
</gene>